<comment type="caution">
    <text evidence="2">The sequence shown here is derived from an EMBL/GenBank/DDBJ whole genome shotgun (WGS) entry which is preliminary data.</text>
</comment>
<protein>
    <submittedName>
        <fullName evidence="2">Uncharacterized protein</fullName>
    </submittedName>
</protein>
<accession>A0A367RPB8</accession>
<keyword evidence="1" id="KW-0812">Transmembrane</keyword>
<name>A0A367RPB8_NOSPU</name>
<evidence type="ECO:0000313" key="3">
    <source>
        <dbReference type="Proteomes" id="UP000252085"/>
    </source>
</evidence>
<proteinExistence type="predicted"/>
<keyword evidence="1" id="KW-0472">Membrane</keyword>
<dbReference type="Proteomes" id="UP000252085">
    <property type="component" value="Unassembled WGS sequence"/>
</dbReference>
<feature type="transmembrane region" description="Helical" evidence="1">
    <location>
        <begin position="60"/>
        <end position="77"/>
    </location>
</feature>
<evidence type="ECO:0000256" key="1">
    <source>
        <dbReference type="SAM" id="Phobius"/>
    </source>
</evidence>
<sequence length="89" mass="9493">MLRINRLRLQDRFKISTNALVARVASAIAVFVGSLVLVGWCLGIEVLKRGFPGSPATMKVNTAVCFVLSGVSLWLFLTAGEQGSRGAGE</sequence>
<evidence type="ECO:0000313" key="2">
    <source>
        <dbReference type="EMBL" id="RCJ37701.1"/>
    </source>
</evidence>
<gene>
    <name evidence="2" type="ORF">A6769_12450</name>
</gene>
<reference evidence="2 3" key="1">
    <citation type="submission" date="2016-04" db="EMBL/GenBank/DDBJ databases">
        <authorList>
            <person name="Evans L.H."/>
            <person name="Alamgir A."/>
            <person name="Owens N."/>
            <person name="Weber N.D."/>
            <person name="Virtaneva K."/>
            <person name="Barbian K."/>
            <person name="Babar A."/>
            <person name="Rosenke K."/>
        </authorList>
    </citation>
    <scope>NUCLEOTIDE SEQUENCE [LARGE SCALE GENOMIC DNA]</scope>
    <source>
        <strain evidence="2">NIES-2108</strain>
    </source>
</reference>
<keyword evidence="1" id="KW-1133">Transmembrane helix</keyword>
<dbReference type="AlphaFoldDB" id="A0A367RPB8"/>
<dbReference type="EMBL" id="LXQE01000136">
    <property type="protein sequence ID" value="RCJ37701.1"/>
    <property type="molecule type" value="Genomic_DNA"/>
</dbReference>
<organism evidence="2 3">
    <name type="scientific">Nostoc punctiforme NIES-2108</name>
    <dbReference type="NCBI Taxonomy" id="1356359"/>
    <lineage>
        <taxon>Bacteria</taxon>
        <taxon>Bacillati</taxon>
        <taxon>Cyanobacteriota</taxon>
        <taxon>Cyanophyceae</taxon>
        <taxon>Nostocales</taxon>
        <taxon>Nostocaceae</taxon>
        <taxon>Nostoc</taxon>
    </lineage>
</organism>
<feature type="transmembrane region" description="Helical" evidence="1">
    <location>
        <begin position="20"/>
        <end position="40"/>
    </location>
</feature>